<comment type="caution">
    <text evidence="2">The sequence shown here is derived from an EMBL/GenBank/DDBJ whole genome shotgun (WGS) entry which is preliminary data.</text>
</comment>
<feature type="region of interest" description="Disordered" evidence="1">
    <location>
        <begin position="1"/>
        <end position="27"/>
    </location>
</feature>
<evidence type="ECO:0000256" key="1">
    <source>
        <dbReference type="SAM" id="MobiDB-lite"/>
    </source>
</evidence>
<dbReference type="Proteomes" id="UP001374584">
    <property type="component" value="Unassembled WGS sequence"/>
</dbReference>
<keyword evidence="3" id="KW-1185">Reference proteome</keyword>
<reference evidence="2 3" key="1">
    <citation type="submission" date="2024-01" db="EMBL/GenBank/DDBJ databases">
        <title>The genomes of 5 underutilized Papilionoideae crops provide insights into root nodulation and disease resistanc.</title>
        <authorList>
            <person name="Jiang F."/>
        </authorList>
    </citation>
    <scope>NUCLEOTIDE SEQUENCE [LARGE SCALE GENOMIC DNA]</scope>
    <source>
        <strain evidence="2">JINMINGXINNONG_FW02</strain>
        <tissue evidence="2">Leaves</tissue>
    </source>
</reference>
<gene>
    <name evidence="2" type="ORF">VNO80_16908</name>
</gene>
<dbReference type="EMBL" id="JAYMYR010000006">
    <property type="protein sequence ID" value="KAK7357613.1"/>
    <property type="molecule type" value="Genomic_DNA"/>
</dbReference>
<accession>A0AAN9MSI4</accession>
<dbReference type="AlphaFoldDB" id="A0AAN9MSI4"/>
<feature type="compositionally biased region" description="Basic and acidic residues" evidence="1">
    <location>
        <begin position="7"/>
        <end position="21"/>
    </location>
</feature>
<protein>
    <submittedName>
        <fullName evidence="2">Uncharacterized protein</fullName>
    </submittedName>
</protein>
<evidence type="ECO:0000313" key="2">
    <source>
        <dbReference type="EMBL" id="KAK7357613.1"/>
    </source>
</evidence>
<sequence>MCHALRRRIEEKERSKRRASEPSELSCSPIPSIIQLFSPKFQNPSFPTRAFTHSRLVISRPFKRQVASKVQFIL</sequence>
<evidence type="ECO:0000313" key="3">
    <source>
        <dbReference type="Proteomes" id="UP001374584"/>
    </source>
</evidence>
<organism evidence="2 3">
    <name type="scientific">Phaseolus coccineus</name>
    <name type="common">Scarlet runner bean</name>
    <name type="synonym">Phaseolus multiflorus</name>
    <dbReference type="NCBI Taxonomy" id="3886"/>
    <lineage>
        <taxon>Eukaryota</taxon>
        <taxon>Viridiplantae</taxon>
        <taxon>Streptophyta</taxon>
        <taxon>Embryophyta</taxon>
        <taxon>Tracheophyta</taxon>
        <taxon>Spermatophyta</taxon>
        <taxon>Magnoliopsida</taxon>
        <taxon>eudicotyledons</taxon>
        <taxon>Gunneridae</taxon>
        <taxon>Pentapetalae</taxon>
        <taxon>rosids</taxon>
        <taxon>fabids</taxon>
        <taxon>Fabales</taxon>
        <taxon>Fabaceae</taxon>
        <taxon>Papilionoideae</taxon>
        <taxon>50 kb inversion clade</taxon>
        <taxon>NPAAA clade</taxon>
        <taxon>indigoferoid/millettioid clade</taxon>
        <taxon>Phaseoleae</taxon>
        <taxon>Phaseolus</taxon>
    </lineage>
</organism>
<proteinExistence type="predicted"/>
<name>A0AAN9MSI4_PHACN</name>